<evidence type="ECO:0000313" key="4">
    <source>
        <dbReference type="Proteomes" id="UP000233524"/>
    </source>
</evidence>
<name>A0A2N3MYB6_9PEZI</name>
<dbReference type="EMBL" id="NLAX01001623">
    <property type="protein sequence ID" value="PKS05165.1"/>
    <property type="molecule type" value="Genomic_DNA"/>
</dbReference>
<comment type="caution">
    <text evidence="3">The sequence shown here is derived from an EMBL/GenBank/DDBJ whole genome shotgun (WGS) entry which is preliminary data.</text>
</comment>
<evidence type="ECO:0008006" key="5">
    <source>
        <dbReference type="Google" id="ProtNLM"/>
    </source>
</evidence>
<dbReference type="AlphaFoldDB" id="A0A2N3MYB6"/>
<evidence type="ECO:0000256" key="2">
    <source>
        <dbReference type="SAM" id="SignalP"/>
    </source>
</evidence>
<feature type="region of interest" description="Disordered" evidence="1">
    <location>
        <begin position="122"/>
        <end position="189"/>
    </location>
</feature>
<feature type="chain" id="PRO_5014865514" description="Extracellular membrane protein CFEM domain-containing protein" evidence="2">
    <location>
        <begin position="20"/>
        <end position="213"/>
    </location>
</feature>
<dbReference type="Proteomes" id="UP000233524">
    <property type="component" value="Unassembled WGS sequence"/>
</dbReference>
<keyword evidence="2" id="KW-0732">Signal</keyword>
<evidence type="ECO:0000256" key="1">
    <source>
        <dbReference type="SAM" id="MobiDB-lite"/>
    </source>
</evidence>
<dbReference type="OrthoDB" id="4870036at2759"/>
<dbReference type="InParanoid" id="A0A2N3MYB6"/>
<sequence>MALRTTILASALLPAAVHSLNPLFVNPGYPECGACLDQAYQACPGDYETKPYAECMCGGDGGAVFTNCMPLCNTELILGSEILVPAFYNYCINFFEEYCQSAFDAGVPENIWENSVCVDGGSSSGSGSDSEIDSESSSGAGAGPGSASESGSGSASESSSSPSSRTGSSSSASESESSGSDSGKGGSDKSAAACLIPAGVWGSSVLALGMAIV</sequence>
<gene>
    <name evidence="3" type="ORF">jhhlp_008533</name>
</gene>
<proteinExistence type="predicted"/>
<feature type="signal peptide" evidence="2">
    <location>
        <begin position="1"/>
        <end position="19"/>
    </location>
</feature>
<dbReference type="STRING" id="41688.A0A2N3MYB6"/>
<accession>A0A2N3MYB6</accession>
<evidence type="ECO:0000313" key="3">
    <source>
        <dbReference type="EMBL" id="PKS05165.1"/>
    </source>
</evidence>
<organism evidence="3 4">
    <name type="scientific">Lomentospora prolificans</name>
    <dbReference type="NCBI Taxonomy" id="41688"/>
    <lineage>
        <taxon>Eukaryota</taxon>
        <taxon>Fungi</taxon>
        <taxon>Dikarya</taxon>
        <taxon>Ascomycota</taxon>
        <taxon>Pezizomycotina</taxon>
        <taxon>Sordariomycetes</taxon>
        <taxon>Hypocreomycetidae</taxon>
        <taxon>Microascales</taxon>
        <taxon>Microascaceae</taxon>
        <taxon>Lomentospora</taxon>
    </lineage>
</organism>
<dbReference type="VEuPathDB" id="FungiDB:jhhlp_008533"/>
<keyword evidence="4" id="KW-1185">Reference proteome</keyword>
<feature type="compositionally biased region" description="Low complexity" evidence="1">
    <location>
        <begin position="122"/>
        <end position="181"/>
    </location>
</feature>
<reference evidence="3 4" key="1">
    <citation type="journal article" date="2017" name="G3 (Bethesda)">
        <title>First Draft Genome Sequence of the Pathogenic Fungus Lomentospora prolificans (Formerly Scedosporium prolificans).</title>
        <authorList>
            <person name="Luo R."/>
            <person name="Zimin A."/>
            <person name="Workman R."/>
            <person name="Fan Y."/>
            <person name="Pertea G."/>
            <person name="Grossman N."/>
            <person name="Wear M.P."/>
            <person name="Jia B."/>
            <person name="Miller H."/>
            <person name="Casadevall A."/>
            <person name="Timp W."/>
            <person name="Zhang S.X."/>
            <person name="Salzberg S.L."/>
        </authorList>
    </citation>
    <scope>NUCLEOTIDE SEQUENCE [LARGE SCALE GENOMIC DNA]</scope>
    <source>
        <strain evidence="3 4">JHH-5317</strain>
    </source>
</reference>
<protein>
    <recommendedName>
        <fullName evidence="5">Extracellular membrane protein CFEM domain-containing protein</fullName>
    </recommendedName>
</protein>